<reference evidence="1" key="3">
    <citation type="submission" date="2023-05" db="EMBL/GenBank/DDBJ databases">
        <authorList>
            <person name="Smith C.H."/>
        </authorList>
    </citation>
    <scope>NUCLEOTIDE SEQUENCE</scope>
    <source>
        <strain evidence="1">CHS0354</strain>
        <tissue evidence="1">Mantle</tissue>
    </source>
</reference>
<name>A0AAE0T7R7_9BIVA</name>
<accession>A0AAE0T7R7</accession>
<gene>
    <name evidence="1" type="ORF">CHS0354_040983</name>
</gene>
<dbReference type="AlphaFoldDB" id="A0AAE0T7R7"/>
<reference evidence="1" key="2">
    <citation type="journal article" date="2021" name="Genome Biol. Evol.">
        <title>Developing a high-quality reference genome for a parasitic bivalve with doubly uniparental inheritance (Bivalvia: Unionida).</title>
        <authorList>
            <person name="Smith C.H."/>
        </authorList>
    </citation>
    <scope>NUCLEOTIDE SEQUENCE</scope>
    <source>
        <strain evidence="1">CHS0354</strain>
        <tissue evidence="1">Mantle</tissue>
    </source>
</reference>
<evidence type="ECO:0000313" key="2">
    <source>
        <dbReference type="Proteomes" id="UP001195483"/>
    </source>
</evidence>
<sequence>MFENLTVTNSYSSKIKYLMMDGKPLTVEINNETSGICFSGTRDKLKLSLIRSDDSEYFNYLEQLYQKLLAEFNNFHCPISQQKYTKLTIDLDRSKLYFIDKKYPLNKSQIKDLFESRRYVSGKIKFSLYHHDNEIFLISTVETLTVGNEV</sequence>
<organism evidence="1 2">
    <name type="scientific">Potamilus streckersoni</name>
    <dbReference type="NCBI Taxonomy" id="2493646"/>
    <lineage>
        <taxon>Eukaryota</taxon>
        <taxon>Metazoa</taxon>
        <taxon>Spiralia</taxon>
        <taxon>Lophotrochozoa</taxon>
        <taxon>Mollusca</taxon>
        <taxon>Bivalvia</taxon>
        <taxon>Autobranchia</taxon>
        <taxon>Heteroconchia</taxon>
        <taxon>Palaeoheterodonta</taxon>
        <taxon>Unionida</taxon>
        <taxon>Unionoidea</taxon>
        <taxon>Unionidae</taxon>
        <taxon>Ambleminae</taxon>
        <taxon>Lampsilini</taxon>
        <taxon>Potamilus</taxon>
    </lineage>
</organism>
<protein>
    <submittedName>
        <fullName evidence="1">Uncharacterized protein</fullName>
    </submittedName>
</protein>
<reference evidence="1" key="1">
    <citation type="journal article" date="2021" name="Genome Biol. Evol.">
        <title>A High-Quality Reference Genome for a Parasitic Bivalve with Doubly Uniparental Inheritance (Bivalvia: Unionida).</title>
        <authorList>
            <person name="Smith C.H."/>
        </authorList>
    </citation>
    <scope>NUCLEOTIDE SEQUENCE</scope>
    <source>
        <strain evidence="1">CHS0354</strain>
    </source>
</reference>
<comment type="caution">
    <text evidence="1">The sequence shown here is derived from an EMBL/GenBank/DDBJ whole genome shotgun (WGS) entry which is preliminary data.</text>
</comment>
<keyword evidence="2" id="KW-1185">Reference proteome</keyword>
<proteinExistence type="predicted"/>
<dbReference type="EMBL" id="JAEAOA010002343">
    <property type="protein sequence ID" value="KAK3605382.1"/>
    <property type="molecule type" value="Genomic_DNA"/>
</dbReference>
<dbReference type="Proteomes" id="UP001195483">
    <property type="component" value="Unassembled WGS sequence"/>
</dbReference>
<evidence type="ECO:0000313" key="1">
    <source>
        <dbReference type="EMBL" id="KAK3605382.1"/>
    </source>
</evidence>